<accession>A0AAD7CUW8</accession>
<protein>
    <submittedName>
        <fullName evidence="1">Uncharacterized protein</fullName>
    </submittedName>
</protein>
<dbReference type="EMBL" id="JARKIE010000217">
    <property type="protein sequence ID" value="KAJ7664978.1"/>
    <property type="molecule type" value="Genomic_DNA"/>
</dbReference>
<name>A0AAD7CUW8_MYCRO</name>
<evidence type="ECO:0000313" key="2">
    <source>
        <dbReference type="Proteomes" id="UP001221757"/>
    </source>
</evidence>
<proteinExistence type="predicted"/>
<organism evidence="1 2">
    <name type="scientific">Mycena rosella</name>
    <name type="common">Pink bonnet</name>
    <name type="synonym">Agaricus rosellus</name>
    <dbReference type="NCBI Taxonomy" id="1033263"/>
    <lineage>
        <taxon>Eukaryota</taxon>
        <taxon>Fungi</taxon>
        <taxon>Dikarya</taxon>
        <taxon>Basidiomycota</taxon>
        <taxon>Agaricomycotina</taxon>
        <taxon>Agaricomycetes</taxon>
        <taxon>Agaricomycetidae</taxon>
        <taxon>Agaricales</taxon>
        <taxon>Marasmiineae</taxon>
        <taxon>Mycenaceae</taxon>
        <taxon>Mycena</taxon>
    </lineage>
</organism>
<reference evidence="1" key="1">
    <citation type="submission" date="2023-03" db="EMBL/GenBank/DDBJ databases">
        <title>Massive genome expansion in bonnet fungi (Mycena s.s.) driven by repeated elements and novel gene families across ecological guilds.</title>
        <authorList>
            <consortium name="Lawrence Berkeley National Laboratory"/>
            <person name="Harder C.B."/>
            <person name="Miyauchi S."/>
            <person name="Viragh M."/>
            <person name="Kuo A."/>
            <person name="Thoen E."/>
            <person name="Andreopoulos B."/>
            <person name="Lu D."/>
            <person name="Skrede I."/>
            <person name="Drula E."/>
            <person name="Henrissat B."/>
            <person name="Morin E."/>
            <person name="Kohler A."/>
            <person name="Barry K."/>
            <person name="LaButti K."/>
            <person name="Morin E."/>
            <person name="Salamov A."/>
            <person name="Lipzen A."/>
            <person name="Mereny Z."/>
            <person name="Hegedus B."/>
            <person name="Baldrian P."/>
            <person name="Stursova M."/>
            <person name="Weitz H."/>
            <person name="Taylor A."/>
            <person name="Grigoriev I.V."/>
            <person name="Nagy L.G."/>
            <person name="Martin F."/>
            <person name="Kauserud H."/>
        </authorList>
    </citation>
    <scope>NUCLEOTIDE SEQUENCE</scope>
    <source>
        <strain evidence="1">CBHHK067</strain>
    </source>
</reference>
<evidence type="ECO:0000313" key="1">
    <source>
        <dbReference type="EMBL" id="KAJ7664978.1"/>
    </source>
</evidence>
<dbReference type="Gene3D" id="1.20.930.20">
    <property type="entry name" value="Adaptor protein Cbl, N-terminal domain"/>
    <property type="match status" value="1"/>
</dbReference>
<dbReference type="AlphaFoldDB" id="A0AAD7CUW8"/>
<comment type="caution">
    <text evidence="1">The sequence shown here is derived from an EMBL/GenBank/DDBJ whole genome shotgun (WGS) entry which is preliminary data.</text>
</comment>
<sequence length="204" mass="22653">MHLPFKFPSRAKKKFPSGTTTRLNALQPGNLLPDMLWTSIYALKESADAFPPLKSVVSGVIAVYEIAERAKHSKADAHRIAVRITEILDLIAEAAPDPLAIEQPMLQSIERFTLLLDEIRCPMEAIAFTGALARLGHLNRNELMLQEIKARLDDAKYDFLAASVLRQEVQQAQLIVAVKDTLALAPQVSRLLIYSRVTVFLAVP</sequence>
<dbReference type="Proteomes" id="UP001221757">
    <property type="component" value="Unassembled WGS sequence"/>
</dbReference>
<gene>
    <name evidence="1" type="ORF">B0H17DRAFT_292912</name>
</gene>
<dbReference type="CDD" id="cd21037">
    <property type="entry name" value="MLKL_NTD"/>
    <property type="match status" value="1"/>
</dbReference>
<dbReference type="InterPro" id="IPR036537">
    <property type="entry name" value="Adaptor_Cbl_N_dom_sf"/>
</dbReference>
<keyword evidence="2" id="KW-1185">Reference proteome</keyword>
<dbReference type="GO" id="GO:0007166">
    <property type="term" value="P:cell surface receptor signaling pathway"/>
    <property type="evidence" value="ECO:0007669"/>
    <property type="project" value="InterPro"/>
</dbReference>
<dbReference type="InterPro" id="IPR059179">
    <property type="entry name" value="MLKL-like_MCAfunc"/>
</dbReference>